<sequence length="257" mass="29943">MYIDLFIIQNLIYDYLILTGVAILTDEEFQYSRLLVGLSVGLLLSTFLFTIDITFLIGLVPFVMIWIVFKKQPVKKYGTKVLYFYCLSMILSGSIYSIAHFIKFEMTIIPYIISLFIISVFITICYILKVRWIGEQQTIQQFTYSVKIFCGEKEIKGTGFVDTGNHLLDEKTRQAIMIMPKIKLSGNSILEFLNERNISYWYTHYSVINEEDQLLLVFRPTLLLIDNQVVHNVLIGVIDNTFIDYDFLLQPKMVQNI</sequence>
<dbReference type="EMBL" id="WMQE01000034">
    <property type="protein sequence ID" value="MTK22323.1"/>
    <property type="molecule type" value="Genomic_DNA"/>
</dbReference>
<dbReference type="OrthoDB" id="2690199at2"/>
<accession>A0A173UJF9</accession>
<dbReference type="GO" id="GO:0006508">
    <property type="term" value="P:proteolysis"/>
    <property type="evidence" value="ECO:0007669"/>
    <property type="project" value="InterPro"/>
</dbReference>
<reference evidence="1 2" key="1">
    <citation type="journal article" date="2019" name="Nat. Med.">
        <title>A library of human gut bacterial isolates paired with longitudinal multiomics data enables mechanistic microbiome research.</title>
        <authorList>
            <person name="Poyet M."/>
            <person name="Groussin M."/>
            <person name="Gibbons S.M."/>
            <person name="Avila-Pacheco J."/>
            <person name="Jiang X."/>
            <person name="Kearney S.M."/>
            <person name="Perrotta A.R."/>
            <person name="Berdy B."/>
            <person name="Zhao S."/>
            <person name="Lieberman T.D."/>
            <person name="Swanson P.K."/>
            <person name="Smith M."/>
            <person name="Roesemann S."/>
            <person name="Alexander J.E."/>
            <person name="Rich S.A."/>
            <person name="Livny J."/>
            <person name="Vlamakis H."/>
            <person name="Clish C."/>
            <person name="Bullock K."/>
            <person name="Deik A."/>
            <person name="Scott J."/>
            <person name="Pierce K.A."/>
            <person name="Xavier R.J."/>
            <person name="Alm E.J."/>
        </authorList>
    </citation>
    <scope>NUCLEOTIDE SEQUENCE [LARGE SCALE GENOMIC DNA]</scope>
    <source>
        <strain evidence="1 2">BIOML-A198</strain>
    </source>
</reference>
<dbReference type="RefSeq" id="WP_006785227.1">
    <property type="nucleotide sequence ID" value="NZ_CABJBH010000027.1"/>
</dbReference>
<evidence type="ECO:0000313" key="2">
    <source>
        <dbReference type="Proteomes" id="UP000487649"/>
    </source>
</evidence>
<comment type="caution">
    <text evidence="1">The sequence shown here is derived from an EMBL/GenBank/DDBJ whole genome shotgun (WGS) entry which is preliminary data.</text>
</comment>
<dbReference type="GO" id="GO:0030436">
    <property type="term" value="P:asexual sporulation"/>
    <property type="evidence" value="ECO:0007669"/>
    <property type="project" value="InterPro"/>
</dbReference>
<dbReference type="GO" id="GO:0004190">
    <property type="term" value="F:aspartic-type endopeptidase activity"/>
    <property type="evidence" value="ECO:0007669"/>
    <property type="project" value="InterPro"/>
</dbReference>
<evidence type="ECO:0000313" key="1">
    <source>
        <dbReference type="EMBL" id="MTK22323.1"/>
    </source>
</evidence>
<dbReference type="InterPro" id="IPR005081">
    <property type="entry name" value="SpoIIGA"/>
</dbReference>
<dbReference type="Proteomes" id="UP000487649">
    <property type="component" value="Unassembled WGS sequence"/>
</dbReference>
<gene>
    <name evidence="1" type="ORF">GMA92_12970</name>
</gene>
<dbReference type="AlphaFoldDB" id="A0A173UJF9"/>
<dbReference type="GeneID" id="60059921"/>
<protein>
    <submittedName>
        <fullName evidence="1">Peptidase</fullName>
    </submittedName>
</protein>
<dbReference type="Pfam" id="PF03419">
    <property type="entry name" value="Peptidase_U4"/>
    <property type="match status" value="1"/>
</dbReference>
<name>A0A173UJF9_9FIRM</name>
<proteinExistence type="predicted"/>
<organism evidence="1 2">
    <name type="scientific">Turicibacter sanguinis</name>
    <dbReference type="NCBI Taxonomy" id="154288"/>
    <lineage>
        <taxon>Bacteria</taxon>
        <taxon>Bacillati</taxon>
        <taxon>Bacillota</taxon>
        <taxon>Erysipelotrichia</taxon>
        <taxon>Erysipelotrichales</taxon>
        <taxon>Turicibacteraceae</taxon>
        <taxon>Turicibacter</taxon>
    </lineage>
</organism>